<name>A0A8B2NL16_9HYPH</name>
<dbReference type="Gene3D" id="1.10.10.10">
    <property type="entry name" value="Winged helix-like DNA-binding domain superfamily/Winged helix DNA-binding domain"/>
    <property type="match status" value="1"/>
</dbReference>
<sequence length="495" mass="50756">MSNSLNLQLPLLEEAQAQKHVTVNDALSMLDLIVQLTVIDRIQTTPPVSVSEGDRYIVAAGATDAWAGHDTDVAAYIDGAWIFFAPRGGWIAFDQSTGGIATYDGAAWGELSVSLTANTTDKLGINTSADETNRLSVRSDYALFAPDPTGTPSGDVRIVATKDSATDVVSHLFQNNYSGRAEFGLIGSDDFALKVSSDGSTFAQAFVVDHTTAKVSFDQDIAVAGGAVTLGSASLSWSTGLSLSSGAGGDAGSIALGAGALDAASSGTDNVAIGTSALAGVTSGALNVAVGDGAGAAVTTAGGNTFIGAGAGATVVGADNSALGQGAFAGAPTGITNCAAVGAGATVQGSHQVQLGNSATTTYAYGAIQDRSDERDKADVRDTALGLEFIRALRPVDFRWDYREDYSGRGPGEASADGSKKRNRFHHGFLAQEIEQVIRRTGMDFGGYQDHAIAGGRDVKTLGYTEFVAPIVRAIQQLSEDVDALRKKLPGVVSD</sequence>
<dbReference type="Proteomes" id="UP000249590">
    <property type="component" value="Unassembled WGS sequence"/>
</dbReference>
<dbReference type="AlphaFoldDB" id="A0A8B2NL16"/>
<dbReference type="InterPro" id="IPR036388">
    <property type="entry name" value="WH-like_DNA-bd_sf"/>
</dbReference>
<proteinExistence type="predicted"/>
<protein>
    <recommendedName>
        <fullName evidence="1">Peptidase S74 domain-containing protein</fullName>
    </recommendedName>
</protein>
<evidence type="ECO:0000259" key="1">
    <source>
        <dbReference type="PROSITE" id="PS51688"/>
    </source>
</evidence>
<dbReference type="RefSeq" id="WP_111350134.1">
    <property type="nucleotide sequence ID" value="NZ_QHHQ01000006.1"/>
</dbReference>
<accession>A0A8B2NL16</accession>
<dbReference type="OrthoDB" id="564699at2"/>
<dbReference type="EMBL" id="QHHQ01000006">
    <property type="protein sequence ID" value="RAH98785.1"/>
    <property type="molecule type" value="Genomic_DNA"/>
</dbReference>
<dbReference type="Pfam" id="PF10983">
    <property type="entry name" value="DUF2793"/>
    <property type="match status" value="1"/>
</dbReference>
<gene>
    <name evidence="2" type="ORF">DLJ53_24415</name>
</gene>
<dbReference type="PROSITE" id="PS51688">
    <property type="entry name" value="ICA"/>
    <property type="match status" value="1"/>
</dbReference>
<feature type="domain" description="Peptidase S74" evidence="1">
    <location>
        <begin position="372"/>
        <end position="489"/>
    </location>
</feature>
<keyword evidence="3" id="KW-1185">Reference proteome</keyword>
<evidence type="ECO:0000313" key="3">
    <source>
        <dbReference type="Proteomes" id="UP000249590"/>
    </source>
</evidence>
<comment type="caution">
    <text evidence="2">The sequence shown here is derived from an EMBL/GenBank/DDBJ whole genome shotgun (WGS) entry which is preliminary data.</text>
</comment>
<organism evidence="2 3">
    <name type="scientific">Acuticoccus sediminis</name>
    <dbReference type="NCBI Taxonomy" id="2184697"/>
    <lineage>
        <taxon>Bacteria</taxon>
        <taxon>Pseudomonadati</taxon>
        <taxon>Pseudomonadota</taxon>
        <taxon>Alphaproteobacteria</taxon>
        <taxon>Hyphomicrobiales</taxon>
        <taxon>Amorphaceae</taxon>
        <taxon>Acuticoccus</taxon>
    </lineage>
</organism>
<evidence type="ECO:0000313" key="2">
    <source>
        <dbReference type="EMBL" id="RAH98785.1"/>
    </source>
</evidence>
<dbReference type="Pfam" id="PF13884">
    <property type="entry name" value="Peptidase_S74"/>
    <property type="match status" value="1"/>
</dbReference>
<dbReference type="InterPro" id="IPR021251">
    <property type="entry name" value="DUF2793"/>
</dbReference>
<dbReference type="InterPro" id="IPR030392">
    <property type="entry name" value="S74_ICA"/>
</dbReference>
<reference evidence="2 3" key="1">
    <citation type="submission" date="2018-05" db="EMBL/GenBank/DDBJ databases">
        <title>Acuticoccus sediminis sp. nov., isolated from deep-sea sediment of Indian Ocean.</title>
        <authorList>
            <person name="Liu X."/>
            <person name="Lai Q."/>
            <person name="Du Y."/>
            <person name="Sun F."/>
            <person name="Zhang X."/>
            <person name="Wang S."/>
            <person name="Shao Z."/>
        </authorList>
    </citation>
    <scope>NUCLEOTIDE SEQUENCE [LARGE SCALE GENOMIC DNA]</scope>
    <source>
        <strain evidence="2 3">PTG4-2</strain>
    </source>
</reference>